<dbReference type="SUPFAM" id="SSF46689">
    <property type="entry name" value="Homeodomain-like"/>
    <property type="match status" value="1"/>
</dbReference>
<dbReference type="Gene3D" id="1.10.10.60">
    <property type="entry name" value="Homeodomain-like"/>
    <property type="match status" value="1"/>
</dbReference>
<organism evidence="5 6">
    <name type="scientific">Pseudomonas pohangensis</name>
    <dbReference type="NCBI Taxonomy" id="364197"/>
    <lineage>
        <taxon>Bacteria</taxon>
        <taxon>Pseudomonadati</taxon>
        <taxon>Pseudomonadota</taxon>
        <taxon>Gammaproteobacteria</taxon>
        <taxon>Pseudomonadales</taxon>
        <taxon>Pseudomonadaceae</taxon>
        <taxon>Pseudomonas</taxon>
    </lineage>
</organism>
<dbReference type="SMART" id="SM00342">
    <property type="entry name" value="HTH_ARAC"/>
    <property type="match status" value="1"/>
</dbReference>
<accession>A0A1H2HSR4</accession>
<dbReference type="InterPro" id="IPR032687">
    <property type="entry name" value="AraC-type_N"/>
</dbReference>
<name>A0A1H2HSR4_9PSED</name>
<dbReference type="GO" id="GO:0005829">
    <property type="term" value="C:cytosol"/>
    <property type="evidence" value="ECO:0007669"/>
    <property type="project" value="TreeGrafter"/>
</dbReference>
<dbReference type="InterPro" id="IPR009057">
    <property type="entry name" value="Homeodomain-like_sf"/>
</dbReference>
<evidence type="ECO:0000256" key="2">
    <source>
        <dbReference type="ARBA" id="ARBA00023125"/>
    </source>
</evidence>
<dbReference type="GO" id="GO:0003700">
    <property type="term" value="F:DNA-binding transcription factor activity"/>
    <property type="evidence" value="ECO:0007669"/>
    <property type="project" value="InterPro"/>
</dbReference>
<gene>
    <name evidence="5" type="ORF">SAMN05216296_3233</name>
</gene>
<evidence type="ECO:0000256" key="1">
    <source>
        <dbReference type="ARBA" id="ARBA00023015"/>
    </source>
</evidence>
<evidence type="ECO:0000256" key="3">
    <source>
        <dbReference type="ARBA" id="ARBA00023163"/>
    </source>
</evidence>
<keyword evidence="1" id="KW-0805">Transcription regulation</keyword>
<feature type="domain" description="HTH araC/xylS-type" evidence="4">
    <location>
        <begin position="262"/>
        <end position="358"/>
    </location>
</feature>
<keyword evidence="6" id="KW-1185">Reference proteome</keyword>
<dbReference type="PROSITE" id="PS01124">
    <property type="entry name" value="HTH_ARAC_FAMILY_2"/>
    <property type="match status" value="1"/>
</dbReference>
<evidence type="ECO:0000259" key="4">
    <source>
        <dbReference type="PROSITE" id="PS01124"/>
    </source>
</evidence>
<keyword evidence="3" id="KW-0804">Transcription</keyword>
<protein>
    <submittedName>
        <fullName evidence="5">Transcriptional regulator, AraC family</fullName>
    </submittedName>
</protein>
<dbReference type="GO" id="GO:0000976">
    <property type="term" value="F:transcription cis-regulatory region binding"/>
    <property type="evidence" value="ECO:0007669"/>
    <property type="project" value="TreeGrafter"/>
</dbReference>
<dbReference type="PANTHER" id="PTHR47894">
    <property type="entry name" value="HTH-TYPE TRANSCRIPTIONAL REGULATOR GADX"/>
    <property type="match status" value="1"/>
</dbReference>
<dbReference type="AlphaFoldDB" id="A0A1H2HSR4"/>
<evidence type="ECO:0000313" key="5">
    <source>
        <dbReference type="EMBL" id="SDU34854.1"/>
    </source>
</evidence>
<dbReference type="Proteomes" id="UP000243232">
    <property type="component" value="Chromosome I"/>
</dbReference>
<evidence type="ECO:0000313" key="6">
    <source>
        <dbReference type="Proteomes" id="UP000243232"/>
    </source>
</evidence>
<dbReference type="Pfam" id="PF12625">
    <property type="entry name" value="Arabinose_bd"/>
    <property type="match status" value="1"/>
</dbReference>
<dbReference type="PANTHER" id="PTHR47894:SF1">
    <property type="entry name" value="HTH-TYPE TRANSCRIPTIONAL REGULATOR VQSM"/>
    <property type="match status" value="1"/>
</dbReference>
<proteinExistence type="predicted"/>
<dbReference type="Pfam" id="PF12833">
    <property type="entry name" value="HTH_18"/>
    <property type="match status" value="1"/>
</dbReference>
<keyword evidence="2" id="KW-0238">DNA-binding</keyword>
<dbReference type="InterPro" id="IPR018060">
    <property type="entry name" value="HTH_AraC"/>
</dbReference>
<dbReference type="STRING" id="364197.SAMN05216296_3233"/>
<dbReference type="EMBL" id="LT629785">
    <property type="protein sequence ID" value="SDU34854.1"/>
    <property type="molecule type" value="Genomic_DNA"/>
</dbReference>
<sequence>MARLENLSLLVRILRALKRFNPGEFPMLLHSKLTTLHVVSMLLEHFAGHPRATRAALLHGSGISEAELGNPQARITRLQEQQVCRNALPLCAELGLELGRHMHVSAYGMLGYAAISSSTFGQAWRLLLQYPALLGTYFQLELSVEDELAWLSASDYSLRDSLEVFNLEMCLASLKLIGEDLLGRPLPLSAARFRHAPPAYVEHYAGSFACALQFEAPRNGFAFPASLLSQRLPLADPVTNAEMLERCQRLNAEFSNRQQWLQRVRELLLVNLAEPPSLVQLAAQLHCSSRTLRRHLQALGTSYQGLLDDLRFARAKQLLGEQDWPVSRVAEALGFSETAGFRHAFQRWSGMPPSRYRA</sequence>
<reference evidence="6" key="1">
    <citation type="submission" date="2016-10" db="EMBL/GenBank/DDBJ databases">
        <authorList>
            <person name="Varghese N."/>
            <person name="Submissions S."/>
        </authorList>
    </citation>
    <scope>NUCLEOTIDE SEQUENCE [LARGE SCALE GENOMIC DNA]</scope>
    <source>
        <strain evidence="6">DSM 17875</strain>
    </source>
</reference>